<name>H9ULZ3_SPIAZ</name>
<dbReference type="Proteomes" id="UP000007383">
    <property type="component" value="Chromosome"/>
</dbReference>
<reference evidence="4" key="1">
    <citation type="journal article" date="2013" name="Stand. Genomic Sci.">
        <title>Complete genome sequence of the halophilic bacterium Spirochaeta africana type strain (Z-7692(T)) from the alkaline Lake Magadi in the East African Rift.</title>
        <authorList>
            <person name="Liolos K."/>
            <person name="Abt B."/>
            <person name="Scheuner C."/>
            <person name="Teshima H."/>
            <person name="Held B."/>
            <person name="Lapidus A."/>
            <person name="Nolan M."/>
            <person name="Lucas S."/>
            <person name="Deshpande S."/>
            <person name="Cheng J.F."/>
            <person name="Tapia R."/>
            <person name="Goodwin L.A."/>
            <person name="Pitluck S."/>
            <person name="Pagani I."/>
            <person name="Ivanova N."/>
            <person name="Mavromatis K."/>
            <person name="Mikhailova N."/>
            <person name="Huntemann M."/>
            <person name="Pati A."/>
            <person name="Chen A."/>
            <person name="Palaniappan K."/>
            <person name="Land M."/>
            <person name="Rohde M."/>
            <person name="Tindall B.J."/>
            <person name="Detter J.C."/>
            <person name="Goker M."/>
            <person name="Bristow J."/>
            <person name="Eisen J.A."/>
            <person name="Markowitz V."/>
            <person name="Hugenholtz P."/>
            <person name="Woyke T."/>
            <person name="Klenk H.P."/>
            <person name="Kyrpides N.C."/>
        </authorList>
    </citation>
    <scope>NUCLEOTIDE SEQUENCE</scope>
    <source>
        <strain evidence="4">ATCC 700263 / DSM 8902 / Z-7692</strain>
    </source>
</reference>
<evidence type="ECO:0000256" key="2">
    <source>
        <dbReference type="SAM" id="SignalP"/>
    </source>
</evidence>
<keyword evidence="4" id="KW-1185">Reference proteome</keyword>
<evidence type="ECO:0000313" key="3">
    <source>
        <dbReference type="EMBL" id="AFG38536.1"/>
    </source>
</evidence>
<dbReference type="KEGG" id="sfc:Spiaf_2506"/>
<feature type="chain" id="PRO_5003622820" description="Lipoprotein" evidence="2">
    <location>
        <begin position="18"/>
        <end position="195"/>
    </location>
</feature>
<evidence type="ECO:0000313" key="4">
    <source>
        <dbReference type="Proteomes" id="UP000007383"/>
    </source>
</evidence>
<dbReference type="PATRIC" id="fig|889378.3.peg.2482"/>
<proteinExistence type="predicted"/>
<organism evidence="3 4">
    <name type="scientific">Spirochaeta africana (strain ATCC 700263 / DSM 8902 / Z-7692)</name>
    <dbReference type="NCBI Taxonomy" id="889378"/>
    <lineage>
        <taxon>Bacteria</taxon>
        <taxon>Pseudomonadati</taxon>
        <taxon>Spirochaetota</taxon>
        <taxon>Spirochaetia</taxon>
        <taxon>Spirochaetales</taxon>
        <taxon>Spirochaetaceae</taxon>
        <taxon>Spirochaeta</taxon>
    </lineage>
</organism>
<dbReference type="EMBL" id="CP003282">
    <property type="protein sequence ID" value="AFG38536.1"/>
    <property type="molecule type" value="Genomic_DNA"/>
</dbReference>
<sequence>MTTKKLLFAMIAVLAFAVLITGCDSPTNPSNGPSDGNGSAGTDAPGEAEFTVSGDIEETTVEGAAYFELVDMRDLSSPADYRFDLQIAESWPFGTDTLTVNFSYSVDDADFFPEEGEDEVRFAALADRWVGVLDPGTHDEGMVVDETAGSADSTLTIERASPDLIEGSFEIYFTRANGSETAVAEGTFSAEPPPY</sequence>
<feature type="region of interest" description="Disordered" evidence="1">
    <location>
        <begin position="27"/>
        <end position="48"/>
    </location>
</feature>
<evidence type="ECO:0008006" key="5">
    <source>
        <dbReference type="Google" id="ProtNLM"/>
    </source>
</evidence>
<accession>H9ULZ3</accession>
<evidence type="ECO:0000256" key="1">
    <source>
        <dbReference type="SAM" id="MobiDB-lite"/>
    </source>
</evidence>
<dbReference type="AlphaFoldDB" id="H9ULZ3"/>
<dbReference type="STRING" id="889378.Spiaf_2506"/>
<dbReference type="HOGENOM" id="CLU_1395530_0_0_12"/>
<keyword evidence="2" id="KW-0732">Signal</keyword>
<feature type="signal peptide" evidence="2">
    <location>
        <begin position="1"/>
        <end position="17"/>
    </location>
</feature>
<gene>
    <name evidence="3" type="ordered locus">Spiaf_2506</name>
</gene>
<dbReference type="RefSeq" id="WP_014456518.1">
    <property type="nucleotide sequence ID" value="NC_017098.1"/>
</dbReference>
<protein>
    <recommendedName>
        <fullName evidence="5">Lipoprotein</fullName>
    </recommendedName>
</protein>
<feature type="compositionally biased region" description="Polar residues" evidence="1">
    <location>
        <begin position="27"/>
        <end position="37"/>
    </location>
</feature>
<dbReference type="PROSITE" id="PS51257">
    <property type="entry name" value="PROKAR_LIPOPROTEIN"/>
    <property type="match status" value="1"/>
</dbReference>